<accession>A0AAU9KQN7</accession>
<dbReference type="EMBL" id="CAJZBQ010000062">
    <property type="protein sequence ID" value="CAG9335579.1"/>
    <property type="molecule type" value="Genomic_DNA"/>
</dbReference>
<gene>
    <name evidence="1" type="ORF">BSTOLATCC_MIC64045</name>
</gene>
<dbReference type="InterPro" id="IPR015915">
    <property type="entry name" value="Kelch-typ_b-propeller"/>
</dbReference>
<organism evidence="1 2">
    <name type="scientific">Blepharisma stoltei</name>
    <dbReference type="NCBI Taxonomy" id="1481888"/>
    <lineage>
        <taxon>Eukaryota</taxon>
        <taxon>Sar</taxon>
        <taxon>Alveolata</taxon>
        <taxon>Ciliophora</taxon>
        <taxon>Postciliodesmatophora</taxon>
        <taxon>Heterotrichea</taxon>
        <taxon>Heterotrichida</taxon>
        <taxon>Blepharismidae</taxon>
        <taxon>Blepharisma</taxon>
    </lineage>
</organism>
<dbReference type="InterPro" id="IPR011043">
    <property type="entry name" value="Gal_Oxase/kelch_b-propeller"/>
</dbReference>
<reference evidence="1" key="1">
    <citation type="submission" date="2021-09" db="EMBL/GenBank/DDBJ databases">
        <authorList>
            <consortium name="AG Swart"/>
            <person name="Singh M."/>
            <person name="Singh A."/>
            <person name="Seah K."/>
            <person name="Emmerich C."/>
        </authorList>
    </citation>
    <scope>NUCLEOTIDE SEQUENCE</scope>
    <source>
        <strain evidence="1">ATCC30299</strain>
    </source>
</reference>
<dbReference type="Gene3D" id="2.120.10.80">
    <property type="entry name" value="Kelch-type beta propeller"/>
    <property type="match status" value="1"/>
</dbReference>
<proteinExistence type="predicted"/>
<evidence type="ECO:0000313" key="2">
    <source>
        <dbReference type="Proteomes" id="UP001162131"/>
    </source>
</evidence>
<evidence type="ECO:0000313" key="1">
    <source>
        <dbReference type="EMBL" id="CAG9335579.1"/>
    </source>
</evidence>
<name>A0AAU9KQN7_9CILI</name>
<sequence>MNLPEKDWDYHIFNSQNLYLVTRNRQTDMQELIIFDTKLMRLKKSYIEDLSMVDEIQNIVMLPESKLFAFALTNSRSTPNFSCIINTRHGIIEKTFNSAPCIPLCSTYCNNSVYVFGCSSDRLTSITARFDFINNKWEKLPIIPLSCNFSCTPFKGSILIYGAELYHFDTSTESYSEISLHYSTQICSKILMTANSRVYIFESYGSIFESEIGNEYCWKNIGKSKIQIETPGYVSNVISQEHIFLGTYIFLNSNRVMRCSYYKFDLKNKGDLTYFAEFDFKLFYF</sequence>
<dbReference type="Proteomes" id="UP001162131">
    <property type="component" value="Unassembled WGS sequence"/>
</dbReference>
<dbReference type="SUPFAM" id="SSF50965">
    <property type="entry name" value="Galactose oxidase, central domain"/>
    <property type="match status" value="1"/>
</dbReference>
<keyword evidence="2" id="KW-1185">Reference proteome</keyword>
<protein>
    <submittedName>
        <fullName evidence="1">Uncharacterized protein</fullName>
    </submittedName>
</protein>
<comment type="caution">
    <text evidence="1">The sequence shown here is derived from an EMBL/GenBank/DDBJ whole genome shotgun (WGS) entry which is preliminary data.</text>
</comment>
<dbReference type="AlphaFoldDB" id="A0AAU9KQN7"/>